<gene>
    <name evidence="1" type="ORF">PoB_007333100</name>
</gene>
<evidence type="ECO:0000313" key="1">
    <source>
        <dbReference type="EMBL" id="GFO46826.1"/>
    </source>
</evidence>
<sequence>MRKGYALCDGQSFSRYTKACLCTSHREKLISFHAGQKRYVTKSKEVAKNQLFQLVTPAQDDIDLNDSLCDFESKITQKKLADHIKNRIHPLLVDNKKKAVEKSGFDNTNPLWMNNCCESVNHILKQAVSWKSQELVDLIHKLHSVVQRQFKELRRALTDTGEFVLCPDFAKLKISRDVWLNLEQKQKKIKNIIKNSMCISQNWTLSAVEMDKKC</sequence>
<evidence type="ECO:0000313" key="2">
    <source>
        <dbReference type="Proteomes" id="UP000735302"/>
    </source>
</evidence>
<name>A0AAV4DSD9_9GAST</name>
<organism evidence="1 2">
    <name type="scientific">Plakobranchus ocellatus</name>
    <dbReference type="NCBI Taxonomy" id="259542"/>
    <lineage>
        <taxon>Eukaryota</taxon>
        <taxon>Metazoa</taxon>
        <taxon>Spiralia</taxon>
        <taxon>Lophotrochozoa</taxon>
        <taxon>Mollusca</taxon>
        <taxon>Gastropoda</taxon>
        <taxon>Heterobranchia</taxon>
        <taxon>Euthyneura</taxon>
        <taxon>Panpulmonata</taxon>
        <taxon>Sacoglossa</taxon>
        <taxon>Placobranchoidea</taxon>
        <taxon>Plakobranchidae</taxon>
        <taxon>Plakobranchus</taxon>
    </lineage>
</organism>
<keyword evidence="2" id="KW-1185">Reference proteome</keyword>
<reference evidence="1 2" key="1">
    <citation type="journal article" date="2021" name="Elife">
        <title>Chloroplast acquisition without the gene transfer in kleptoplastic sea slugs, Plakobranchus ocellatus.</title>
        <authorList>
            <person name="Maeda T."/>
            <person name="Takahashi S."/>
            <person name="Yoshida T."/>
            <person name="Shimamura S."/>
            <person name="Takaki Y."/>
            <person name="Nagai Y."/>
            <person name="Toyoda A."/>
            <person name="Suzuki Y."/>
            <person name="Arimoto A."/>
            <person name="Ishii H."/>
            <person name="Satoh N."/>
            <person name="Nishiyama T."/>
            <person name="Hasebe M."/>
            <person name="Maruyama T."/>
            <person name="Minagawa J."/>
            <person name="Obokata J."/>
            <person name="Shigenobu S."/>
        </authorList>
    </citation>
    <scope>NUCLEOTIDE SEQUENCE [LARGE SCALE GENOMIC DNA]</scope>
</reference>
<dbReference type="Proteomes" id="UP000735302">
    <property type="component" value="Unassembled WGS sequence"/>
</dbReference>
<proteinExistence type="predicted"/>
<comment type="caution">
    <text evidence="1">The sequence shown here is derived from an EMBL/GenBank/DDBJ whole genome shotgun (WGS) entry which is preliminary data.</text>
</comment>
<dbReference type="EMBL" id="BLXT01008222">
    <property type="protein sequence ID" value="GFO46826.1"/>
    <property type="molecule type" value="Genomic_DNA"/>
</dbReference>
<accession>A0AAV4DSD9</accession>
<protein>
    <submittedName>
        <fullName evidence="1">Uncharacterized protein</fullName>
    </submittedName>
</protein>
<dbReference type="AlphaFoldDB" id="A0AAV4DSD9"/>